<dbReference type="InterPro" id="IPR001895">
    <property type="entry name" value="RASGEF_cat_dom"/>
</dbReference>
<dbReference type="Pfam" id="PF00617">
    <property type="entry name" value="RasGEF"/>
    <property type="match status" value="1"/>
</dbReference>
<dbReference type="AlphaFoldDB" id="A0A367IQA4"/>
<reference evidence="5 6" key="1">
    <citation type="journal article" date="2018" name="G3 (Bethesda)">
        <title>Phylogenetic and Phylogenomic Definition of Rhizopus Species.</title>
        <authorList>
            <person name="Gryganskyi A.P."/>
            <person name="Golan J."/>
            <person name="Dolatabadi S."/>
            <person name="Mondo S."/>
            <person name="Robb S."/>
            <person name="Idnurm A."/>
            <person name="Muszewska A."/>
            <person name="Steczkiewicz K."/>
            <person name="Masonjones S."/>
            <person name="Liao H.L."/>
            <person name="Gajdeczka M.T."/>
            <person name="Anike F."/>
            <person name="Vuek A."/>
            <person name="Anishchenko I.M."/>
            <person name="Voigt K."/>
            <person name="de Hoog G.S."/>
            <person name="Smith M.E."/>
            <person name="Heitman J."/>
            <person name="Vilgalys R."/>
            <person name="Stajich J.E."/>
        </authorList>
    </citation>
    <scope>NUCLEOTIDE SEQUENCE [LARGE SCALE GENOMIC DNA]</scope>
    <source>
        <strain evidence="5 6">LSU 92-RS-03</strain>
    </source>
</reference>
<dbReference type="Gene3D" id="1.10.840.10">
    <property type="entry name" value="Ras guanine-nucleotide exchange factors catalytic domain"/>
    <property type="match status" value="1"/>
</dbReference>
<organism evidence="5 6">
    <name type="scientific">Rhizopus stolonifer</name>
    <name type="common">Rhizopus nigricans</name>
    <dbReference type="NCBI Taxonomy" id="4846"/>
    <lineage>
        <taxon>Eukaryota</taxon>
        <taxon>Fungi</taxon>
        <taxon>Fungi incertae sedis</taxon>
        <taxon>Mucoromycota</taxon>
        <taxon>Mucoromycotina</taxon>
        <taxon>Mucoromycetes</taxon>
        <taxon>Mucorales</taxon>
        <taxon>Mucorineae</taxon>
        <taxon>Rhizopodaceae</taxon>
        <taxon>Rhizopus</taxon>
    </lineage>
</organism>
<sequence>KLIEKLTREIDNEFLMDFFLVFRQFLTPIKLCKLLILRFRWALLEDTDQRRLIRIRTFVVIRHWLTHYWTFDFLGSRTLRFMLSTFLTQLQTHPLILASPRDERIIKNLRTVFKRQRKHYSETHRKDSAISISTVPVPKWTSKMRHSIRKTWEDDSKHTRLLAYLTPSQPSSTVTTGYKSIILQYRSEIMAQQFCLIEQVMLQNVTWDELVELRWRKRSSKRQSFVIDMATLSQESDGICQWVASEIVRSQQSDIRIKVIEKFIRIALKCYQHRNYSTMMQILLGLQSPAVSRLEKTWQKVNHCEIELFNQLKEMAKPFRNWKNVRDCMTEAVEEIAESFAVESVLTKSQTTLDHKQGCIPFLGLYLSDLVFVAELPTFIQSSCSDNHDNIRDNQLCERLNHHLVNYNKFRITASVVKHVLAFQVLSRTYKFKIQHDLYTQLQSLSLLDNAQ</sequence>
<protein>
    <submittedName>
        <fullName evidence="5">Guanine nucleotide exchange factor lte1</fullName>
    </submittedName>
</protein>
<dbReference type="SUPFAM" id="SSF48366">
    <property type="entry name" value="Ras GEF"/>
    <property type="match status" value="1"/>
</dbReference>
<dbReference type="InterPro" id="IPR023578">
    <property type="entry name" value="Ras_GEF_dom_sf"/>
</dbReference>
<dbReference type="STRING" id="4846.A0A367IQA4"/>
<feature type="non-terminal residue" evidence="5">
    <location>
        <position position="452"/>
    </location>
</feature>
<dbReference type="EMBL" id="PJQM01006315">
    <property type="protein sequence ID" value="RCH79880.1"/>
    <property type="molecule type" value="Genomic_DNA"/>
</dbReference>
<dbReference type="PROSITE" id="PS50009">
    <property type="entry name" value="RASGEF_CAT"/>
    <property type="match status" value="1"/>
</dbReference>
<dbReference type="InterPro" id="IPR019804">
    <property type="entry name" value="Ras_G-nucl-exch_fac_CS"/>
</dbReference>
<dbReference type="InterPro" id="IPR000651">
    <property type="entry name" value="Ras-like_Gua-exchang_fac_N"/>
</dbReference>
<comment type="caution">
    <text evidence="5">The sequence shown here is derived from an EMBL/GenBank/DDBJ whole genome shotgun (WGS) entry which is preliminary data.</text>
</comment>
<evidence type="ECO:0000256" key="1">
    <source>
        <dbReference type="ARBA" id="ARBA00022658"/>
    </source>
</evidence>
<dbReference type="SMART" id="SM00229">
    <property type="entry name" value="RasGEFN"/>
    <property type="match status" value="1"/>
</dbReference>
<dbReference type="GO" id="GO:0005085">
    <property type="term" value="F:guanyl-nucleotide exchange factor activity"/>
    <property type="evidence" value="ECO:0007669"/>
    <property type="project" value="UniProtKB-KW"/>
</dbReference>
<evidence type="ECO:0000313" key="5">
    <source>
        <dbReference type="EMBL" id="RCH79880.1"/>
    </source>
</evidence>
<proteinExistence type="predicted"/>
<dbReference type="InterPro" id="IPR008937">
    <property type="entry name" value="Ras-like_GEF"/>
</dbReference>
<accession>A0A367IQA4</accession>
<feature type="domain" description="Ras-GEF" evidence="3">
    <location>
        <begin position="186"/>
        <end position="452"/>
    </location>
</feature>
<evidence type="ECO:0000259" key="3">
    <source>
        <dbReference type="PROSITE" id="PS50009"/>
    </source>
</evidence>
<dbReference type="CDD" id="cd06224">
    <property type="entry name" value="REM"/>
    <property type="match status" value="1"/>
</dbReference>
<evidence type="ECO:0000256" key="2">
    <source>
        <dbReference type="PROSITE-ProRule" id="PRU00168"/>
    </source>
</evidence>
<dbReference type="PANTHER" id="PTHR23113:SF363">
    <property type="entry name" value="PROTEIN SON OF SEVENLESS"/>
    <property type="match status" value="1"/>
</dbReference>
<evidence type="ECO:0000313" key="6">
    <source>
        <dbReference type="Proteomes" id="UP000253551"/>
    </source>
</evidence>
<name>A0A367IQA4_RHIST</name>
<dbReference type="SMART" id="SM00147">
    <property type="entry name" value="RasGEF"/>
    <property type="match status" value="1"/>
</dbReference>
<gene>
    <name evidence="5" type="primary">LTE1_2</name>
    <name evidence="5" type="ORF">CU098_003985</name>
</gene>
<evidence type="ECO:0000259" key="4">
    <source>
        <dbReference type="PROSITE" id="PS50212"/>
    </source>
</evidence>
<dbReference type="Proteomes" id="UP000253551">
    <property type="component" value="Unassembled WGS sequence"/>
</dbReference>
<dbReference type="PROSITE" id="PS00720">
    <property type="entry name" value="RASGEF"/>
    <property type="match status" value="1"/>
</dbReference>
<dbReference type="Pfam" id="PF00618">
    <property type="entry name" value="RasGEF_N"/>
    <property type="match status" value="1"/>
</dbReference>
<dbReference type="Gene3D" id="1.20.870.10">
    <property type="entry name" value="Son of sevenless (SoS) protein Chain: S domain 1"/>
    <property type="match status" value="1"/>
</dbReference>
<keyword evidence="6" id="KW-1185">Reference proteome</keyword>
<keyword evidence="1 2" id="KW-0344">Guanine-nucleotide releasing factor</keyword>
<dbReference type="PROSITE" id="PS50212">
    <property type="entry name" value="RASGEF_NTER"/>
    <property type="match status" value="1"/>
</dbReference>
<dbReference type="PANTHER" id="PTHR23113">
    <property type="entry name" value="GUANINE NUCLEOTIDE EXCHANGE FACTOR"/>
    <property type="match status" value="1"/>
</dbReference>
<dbReference type="InterPro" id="IPR036964">
    <property type="entry name" value="RASGEF_cat_dom_sf"/>
</dbReference>
<feature type="domain" description="N-terminal Ras-GEF" evidence="4">
    <location>
        <begin position="1"/>
        <end position="110"/>
    </location>
</feature>
<dbReference type="OrthoDB" id="10254377at2759"/>
<dbReference type="GO" id="GO:0007265">
    <property type="term" value="P:Ras protein signal transduction"/>
    <property type="evidence" value="ECO:0007669"/>
    <property type="project" value="TreeGrafter"/>
</dbReference>
<feature type="non-terminal residue" evidence="5">
    <location>
        <position position="1"/>
    </location>
</feature>
<dbReference type="GO" id="GO:0005886">
    <property type="term" value="C:plasma membrane"/>
    <property type="evidence" value="ECO:0007669"/>
    <property type="project" value="TreeGrafter"/>
</dbReference>